<feature type="domain" description="Transposase IS4-like" evidence="1">
    <location>
        <begin position="15"/>
        <end position="247"/>
    </location>
</feature>
<dbReference type="PANTHER" id="PTHR30298:SF0">
    <property type="entry name" value="PROTEIN YBFL-RELATED"/>
    <property type="match status" value="1"/>
</dbReference>
<dbReference type="PANTHER" id="PTHR30298">
    <property type="entry name" value="H REPEAT-ASSOCIATED PREDICTED TRANSPOSASE"/>
    <property type="match status" value="1"/>
</dbReference>
<dbReference type="GO" id="GO:0004803">
    <property type="term" value="F:transposase activity"/>
    <property type="evidence" value="ECO:0007669"/>
    <property type="project" value="InterPro"/>
</dbReference>
<accession>A0A495X621</accession>
<keyword evidence="3" id="KW-1185">Reference proteome</keyword>
<comment type="caution">
    <text evidence="2">The sequence shown here is derived from an EMBL/GenBank/DDBJ whole genome shotgun (WGS) entry which is preliminary data.</text>
</comment>
<name>A0A495X621_9PSEU</name>
<dbReference type="InterPro" id="IPR002559">
    <property type="entry name" value="Transposase_11"/>
</dbReference>
<dbReference type="AlphaFoldDB" id="A0A495X621"/>
<evidence type="ECO:0000313" key="3">
    <source>
        <dbReference type="Proteomes" id="UP000272729"/>
    </source>
</evidence>
<organism evidence="2 3">
    <name type="scientific">Saccharothrix variisporea</name>
    <dbReference type="NCBI Taxonomy" id="543527"/>
    <lineage>
        <taxon>Bacteria</taxon>
        <taxon>Bacillati</taxon>
        <taxon>Actinomycetota</taxon>
        <taxon>Actinomycetes</taxon>
        <taxon>Pseudonocardiales</taxon>
        <taxon>Pseudonocardiaceae</taxon>
        <taxon>Saccharothrix</taxon>
    </lineage>
</organism>
<dbReference type="InterPro" id="IPR047647">
    <property type="entry name" value="ISAs1_transpos"/>
</dbReference>
<dbReference type="GO" id="GO:0006313">
    <property type="term" value="P:DNA transposition"/>
    <property type="evidence" value="ECO:0007669"/>
    <property type="project" value="InterPro"/>
</dbReference>
<dbReference type="NCBIfam" id="NF033564">
    <property type="entry name" value="transpos_ISAs1"/>
    <property type="match status" value="1"/>
</dbReference>
<gene>
    <name evidence="2" type="ORF">DFJ66_2550</name>
</gene>
<dbReference type="EMBL" id="RBXR01000001">
    <property type="protein sequence ID" value="RKT69337.1"/>
    <property type="molecule type" value="Genomic_DNA"/>
</dbReference>
<dbReference type="Proteomes" id="UP000272729">
    <property type="component" value="Unassembled WGS sequence"/>
</dbReference>
<dbReference type="OrthoDB" id="3867913at2"/>
<proteinExistence type="predicted"/>
<sequence>MEPHTAREPAREPDGPVVVAVDGKSLAGTYPREGGAGVQLVAALRHGDGIVLAQRQAAGGGEPAAFVPLLDTIDLSGVVVTADALHTTRANADYLHARGAHFVLTVKTGWRRVFPQLDTLPWHEAPALETFDRGHGRTERRTTRVIPLGGHDRLVVDFPHATHAFLVERYTHHHTTGTRSAYAELGVTSLTGPDATPDRIAAHLRRHWHIENRLHWVRDVTYTEDASRIRTGNAPRVMASLRKLAINAHRHTGVTNIAKALRNTARNPERPLQLLGITG</sequence>
<dbReference type="Pfam" id="PF01609">
    <property type="entry name" value="DDE_Tnp_1"/>
    <property type="match status" value="1"/>
</dbReference>
<dbReference type="InterPro" id="IPR051698">
    <property type="entry name" value="Transposase_11-like"/>
</dbReference>
<protein>
    <submittedName>
        <fullName evidence="2">DDE family transposase</fullName>
    </submittedName>
</protein>
<evidence type="ECO:0000259" key="1">
    <source>
        <dbReference type="Pfam" id="PF01609"/>
    </source>
</evidence>
<evidence type="ECO:0000313" key="2">
    <source>
        <dbReference type="EMBL" id="RKT69337.1"/>
    </source>
</evidence>
<dbReference type="GO" id="GO:0003677">
    <property type="term" value="F:DNA binding"/>
    <property type="evidence" value="ECO:0007669"/>
    <property type="project" value="InterPro"/>
</dbReference>
<reference evidence="2 3" key="1">
    <citation type="submission" date="2018-10" db="EMBL/GenBank/DDBJ databases">
        <title>Sequencing the genomes of 1000 actinobacteria strains.</title>
        <authorList>
            <person name="Klenk H.-P."/>
        </authorList>
    </citation>
    <scope>NUCLEOTIDE SEQUENCE [LARGE SCALE GENOMIC DNA]</scope>
    <source>
        <strain evidence="2 3">DSM 43911</strain>
    </source>
</reference>